<evidence type="ECO:0000313" key="2">
    <source>
        <dbReference type="EMBL" id="KAH9422684.1"/>
    </source>
</evidence>
<comment type="caution">
    <text evidence="2">The sequence shown here is derived from an EMBL/GenBank/DDBJ whole genome shotgun (WGS) entry which is preliminary data.</text>
</comment>
<organism evidence="2 3">
    <name type="scientific">Dermatophagoides pteronyssinus</name>
    <name type="common">European house dust mite</name>
    <dbReference type="NCBI Taxonomy" id="6956"/>
    <lineage>
        <taxon>Eukaryota</taxon>
        <taxon>Metazoa</taxon>
        <taxon>Ecdysozoa</taxon>
        <taxon>Arthropoda</taxon>
        <taxon>Chelicerata</taxon>
        <taxon>Arachnida</taxon>
        <taxon>Acari</taxon>
        <taxon>Acariformes</taxon>
        <taxon>Sarcoptiformes</taxon>
        <taxon>Astigmata</taxon>
        <taxon>Psoroptidia</taxon>
        <taxon>Analgoidea</taxon>
        <taxon>Pyroglyphidae</taxon>
        <taxon>Dermatophagoidinae</taxon>
        <taxon>Dermatophagoides</taxon>
    </lineage>
</organism>
<evidence type="ECO:0000313" key="3">
    <source>
        <dbReference type="Proteomes" id="UP000887458"/>
    </source>
</evidence>
<protein>
    <submittedName>
        <fullName evidence="2">Uncharacterized protein</fullName>
    </submittedName>
</protein>
<sequence>MSELIILFNCERNYSFAINFVRLLHSQRMLDSKYEILIISDVDLTTTTTTTTTNNDNDKQKQLIQENIRQLIIDYGVRIWTDIDIRNLHKHSRLISDIKLAINLKRIHLIYNFAAKINCNQSTTIMTTKMMINYRTLLRDMFMSIEDLHRECLIEILLYITISDGLSGLTPIEINNSSTTLSWHESLQLNEMASYGNFILIDYCYPLTMKTMKKLFCDNYERLKFRYQTNRKFHYYNNNSKNLNIIINKNKNNDCSIVVAQQQKPNQFVTMNKDNHYHRINEQMNLLNIQLEQYDPFGYCNRKKSLKLLSTKKLSLSSSSSSSLSTGESSTSSSSSSSSSTMIDKKIFNDCCFGNNVNLFVFEYRDYKLDCFIPRVIYTHPLSSNSLVQKFINDIGELMLDNITGCRSVKPYLIERSSLLAIDDNHHNDNNDDDDDDSFCYSSNEPLDIYILSISLMDSTPQIQFRMMSTIIGRYLRKSYVDDLITEDLRIDDIIFGFWSKHNTTQRLLSLNLLVENCLRIKWNLNDTRILYSKYFHLIDINDHQKNPQQQQQQQHLILPTTGLLYPQIFYRNLTICWQFSSHNNNGKTKTHLPQLEFLRIVWDHFQPTNLHSIHLIKKIQLFDGIYYCYRFIIQSVDLAMDRQKIDDLITALCIRLKNQFSQIKIHHLQN</sequence>
<dbReference type="EMBL" id="NJHN03000036">
    <property type="protein sequence ID" value="KAH9422684.1"/>
    <property type="molecule type" value="Genomic_DNA"/>
</dbReference>
<keyword evidence="3" id="KW-1185">Reference proteome</keyword>
<proteinExistence type="predicted"/>
<reference evidence="2 3" key="1">
    <citation type="journal article" date="2018" name="J. Allergy Clin. Immunol.">
        <title>High-quality assembly of Dermatophagoides pteronyssinus genome and transcriptome reveals a wide range of novel allergens.</title>
        <authorList>
            <person name="Liu X.Y."/>
            <person name="Yang K.Y."/>
            <person name="Wang M.Q."/>
            <person name="Kwok J.S."/>
            <person name="Zeng X."/>
            <person name="Yang Z."/>
            <person name="Xiao X.J."/>
            <person name="Lau C.P."/>
            <person name="Li Y."/>
            <person name="Huang Z.M."/>
            <person name="Ba J.G."/>
            <person name="Yim A.K."/>
            <person name="Ouyang C.Y."/>
            <person name="Ngai S.M."/>
            <person name="Chan T.F."/>
            <person name="Leung E.L."/>
            <person name="Liu L."/>
            <person name="Liu Z.G."/>
            <person name="Tsui S.K."/>
        </authorList>
    </citation>
    <scope>NUCLEOTIDE SEQUENCE [LARGE SCALE GENOMIC DNA]</scope>
    <source>
        <strain evidence="2">Derp</strain>
    </source>
</reference>
<evidence type="ECO:0000256" key="1">
    <source>
        <dbReference type="SAM" id="MobiDB-lite"/>
    </source>
</evidence>
<name>A0ABQ8JJD3_DERPT</name>
<dbReference type="Proteomes" id="UP000887458">
    <property type="component" value="Unassembled WGS sequence"/>
</dbReference>
<reference evidence="2 3" key="2">
    <citation type="journal article" date="2022" name="Mol. Biol. Evol.">
        <title>Comparative Genomics Reveals Insights into the Divergent Evolution of Astigmatic Mites and Household Pest Adaptations.</title>
        <authorList>
            <person name="Xiong Q."/>
            <person name="Wan A.T."/>
            <person name="Liu X."/>
            <person name="Fung C.S."/>
            <person name="Xiao X."/>
            <person name="Malainual N."/>
            <person name="Hou J."/>
            <person name="Wang L."/>
            <person name="Wang M."/>
            <person name="Yang K.Y."/>
            <person name="Cui Y."/>
            <person name="Leung E.L."/>
            <person name="Nong W."/>
            <person name="Shin S.K."/>
            <person name="Au S.W."/>
            <person name="Jeong K.Y."/>
            <person name="Chew F.T."/>
            <person name="Hui J.H."/>
            <person name="Leung T.F."/>
            <person name="Tungtrongchitr A."/>
            <person name="Zhong N."/>
            <person name="Liu Z."/>
            <person name="Tsui S.K."/>
        </authorList>
    </citation>
    <scope>NUCLEOTIDE SEQUENCE [LARGE SCALE GENOMIC DNA]</scope>
    <source>
        <strain evidence="2">Derp</strain>
    </source>
</reference>
<gene>
    <name evidence="2" type="ORF">DERP_003361</name>
</gene>
<accession>A0ABQ8JJD3</accession>
<feature type="region of interest" description="Disordered" evidence="1">
    <location>
        <begin position="317"/>
        <end position="341"/>
    </location>
</feature>